<dbReference type="InterPro" id="IPR036770">
    <property type="entry name" value="Ankyrin_rpt-contain_sf"/>
</dbReference>
<keyword evidence="1" id="KW-0677">Repeat</keyword>
<evidence type="ECO:0000256" key="4">
    <source>
        <dbReference type="SAM" id="MobiDB-lite"/>
    </source>
</evidence>
<keyword evidence="6" id="KW-1185">Reference proteome</keyword>
<dbReference type="PRINTS" id="PR01415">
    <property type="entry name" value="ANKYRIN"/>
</dbReference>
<evidence type="ECO:0000256" key="3">
    <source>
        <dbReference type="PROSITE-ProRule" id="PRU00023"/>
    </source>
</evidence>
<protein>
    <recommendedName>
        <fullName evidence="7">Ankyrin</fullName>
    </recommendedName>
</protein>
<gene>
    <name evidence="5" type="ORF">EC973_007134</name>
</gene>
<evidence type="ECO:0000313" key="5">
    <source>
        <dbReference type="EMBL" id="KAF7732029.1"/>
    </source>
</evidence>
<dbReference type="PANTHER" id="PTHR24173">
    <property type="entry name" value="ANKYRIN REPEAT CONTAINING"/>
    <property type="match status" value="1"/>
</dbReference>
<evidence type="ECO:0008006" key="7">
    <source>
        <dbReference type="Google" id="ProtNLM"/>
    </source>
</evidence>
<dbReference type="EMBL" id="JABAYA010000005">
    <property type="protein sequence ID" value="KAF7732029.1"/>
    <property type="molecule type" value="Genomic_DNA"/>
</dbReference>
<name>A0A8H7BVR4_9FUNG</name>
<dbReference type="Pfam" id="PF12796">
    <property type="entry name" value="Ank_2"/>
    <property type="match status" value="1"/>
</dbReference>
<keyword evidence="2 3" id="KW-0040">ANK repeat</keyword>
<dbReference type="SUPFAM" id="SSF48403">
    <property type="entry name" value="Ankyrin repeat"/>
    <property type="match status" value="1"/>
</dbReference>
<feature type="compositionally biased region" description="Acidic residues" evidence="4">
    <location>
        <begin position="146"/>
        <end position="164"/>
    </location>
</feature>
<dbReference type="OrthoDB" id="9995210at2759"/>
<evidence type="ECO:0000313" key="6">
    <source>
        <dbReference type="Proteomes" id="UP000605846"/>
    </source>
</evidence>
<evidence type="ECO:0000256" key="1">
    <source>
        <dbReference type="ARBA" id="ARBA00022737"/>
    </source>
</evidence>
<proteinExistence type="predicted"/>
<dbReference type="PROSITE" id="PS50088">
    <property type="entry name" value="ANK_REPEAT"/>
    <property type="match status" value="1"/>
</dbReference>
<feature type="repeat" description="ANK" evidence="3">
    <location>
        <begin position="77"/>
        <end position="115"/>
    </location>
</feature>
<reference evidence="5" key="1">
    <citation type="submission" date="2020-01" db="EMBL/GenBank/DDBJ databases">
        <title>Genome Sequencing of Three Apophysomyces-Like Fungal Strains Confirms a Novel Fungal Genus in the Mucoromycota with divergent Burkholderia-like Endosymbiotic Bacteria.</title>
        <authorList>
            <person name="Stajich J.E."/>
            <person name="Macias A.M."/>
            <person name="Carter-House D."/>
            <person name="Lovett B."/>
            <person name="Kasson L.R."/>
            <person name="Berry K."/>
            <person name="Grigoriev I."/>
            <person name="Chang Y."/>
            <person name="Spatafora J."/>
            <person name="Kasson M.T."/>
        </authorList>
    </citation>
    <scope>NUCLEOTIDE SEQUENCE</scope>
    <source>
        <strain evidence="5">NRRL A-21654</strain>
    </source>
</reference>
<accession>A0A8H7BVR4</accession>
<dbReference type="SMART" id="SM00248">
    <property type="entry name" value="ANK"/>
    <property type="match status" value="2"/>
</dbReference>
<dbReference type="PROSITE" id="PS50297">
    <property type="entry name" value="ANK_REP_REGION"/>
    <property type="match status" value="1"/>
</dbReference>
<organism evidence="5 6">
    <name type="scientific">Apophysomyces ossiformis</name>
    <dbReference type="NCBI Taxonomy" id="679940"/>
    <lineage>
        <taxon>Eukaryota</taxon>
        <taxon>Fungi</taxon>
        <taxon>Fungi incertae sedis</taxon>
        <taxon>Mucoromycota</taxon>
        <taxon>Mucoromycotina</taxon>
        <taxon>Mucoromycetes</taxon>
        <taxon>Mucorales</taxon>
        <taxon>Mucorineae</taxon>
        <taxon>Mucoraceae</taxon>
        <taxon>Apophysomyces</taxon>
    </lineage>
</organism>
<dbReference type="Gene3D" id="1.25.40.20">
    <property type="entry name" value="Ankyrin repeat-containing domain"/>
    <property type="match status" value="1"/>
</dbReference>
<comment type="caution">
    <text evidence="5">The sequence shown here is derived from an EMBL/GenBank/DDBJ whole genome shotgun (WGS) entry which is preliminary data.</text>
</comment>
<feature type="region of interest" description="Disordered" evidence="4">
    <location>
        <begin position="143"/>
        <end position="164"/>
    </location>
</feature>
<dbReference type="PANTHER" id="PTHR24173:SF74">
    <property type="entry name" value="ANKYRIN REPEAT DOMAIN-CONTAINING PROTEIN 16"/>
    <property type="match status" value="1"/>
</dbReference>
<dbReference type="InterPro" id="IPR002110">
    <property type="entry name" value="Ankyrin_rpt"/>
</dbReference>
<evidence type="ECO:0000256" key="2">
    <source>
        <dbReference type="ARBA" id="ARBA00023043"/>
    </source>
</evidence>
<sequence length="164" mass="18091">MTTEEGASINERMLAACRSDQKEELADILEEGNYDLAFTDSIGNTAAHIAAKTGSWECLELLVNEDDIDLDLKNRLEGDTPLHHAVQYQDQDDEIALVMAEMLVEAGADPRIQNRHKLTPVMLVNPKNKKLKDLLSEAVVAHQMGDDDIVDEDDSSSGDDQPSD</sequence>
<dbReference type="Proteomes" id="UP000605846">
    <property type="component" value="Unassembled WGS sequence"/>
</dbReference>
<dbReference type="AlphaFoldDB" id="A0A8H7BVR4"/>